<evidence type="ECO:0000256" key="2">
    <source>
        <dbReference type="ARBA" id="ARBA00010663"/>
    </source>
</evidence>
<comment type="subcellular location">
    <subcellularLocation>
        <location evidence="1">Cell membrane</location>
        <topology evidence="1">Multi-pass membrane protein</topology>
    </subcellularLocation>
</comment>
<evidence type="ECO:0000259" key="11">
    <source>
        <dbReference type="PROSITE" id="PS50262"/>
    </source>
</evidence>
<feature type="transmembrane region" description="Helical" evidence="10">
    <location>
        <begin position="88"/>
        <end position="112"/>
    </location>
</feature>
<dbReference type="PROSITE" id="PS50262">
    <property type="entry name" value="G_PROTEIN_RECEP_F1_2"/>
    <property type="match status" value="1"/>
</dbReference>
<dbReference type="PANTHER" id="PTHR24241">
    <property type="entry name" value="NEUROPEPTIDE RECEPTOR-RELATED G-PROTEIN COUPLED RECEPTOR"/>
    <property type="match status" value="1"/>
</dbReference>
<dbReference type="InterPro" id="IPR000276">
    <property type="entry name" value="GPCR_Rhodpsn"/>
</dbReference>
<dbReference type="Pfam" id="PF00001">
    <property type="entry name" value="7tm_1"/>
    <property type="match status" value="1"/>
</dbReference>
<feature type="domain" description="G-protein coupled receptors family 1 profile" evidence="11">
    <location>
        <begin position="37"/>
        <end position="252"/>
    </location>
</feature>
<keyword evidence="5 10" id="KW-1133">Transmembrane helix</keyword>
<sequence length="310" mass="35741">MTRQFAIEFQSVQNDNQRYFVIACFSPNWRKTVDLAWILGLFLCKAVAYLQGVSVCASVNTLVAISIDRFLAICYPMKWQITSRGCRVIIIFIWMFSFILTVPWTVYFRLILIGKTTENDNLYVCREIWPNEHMGVIYFIVANLVICYLFPLFVILICYGFIWRKVWKRELPGEGIHNNGLVQRSKVKVIKMLFVVVLVFMISWLPLYAIFTRIKVGEPYPENSFEEFIIQVFAPIAQWLGACNSCMNPVLYAFFNTKLRAGFKSVLLGQKPCCSPNVGNMVKMSSRKTMSARTQTRGSSKKSITKENAI</sequence>
<evidence type="ECO:0000256" key="6">
    <source>
        <dbReference type="ARBA" id="ARBA00023136"/>
    </source>
</evidence>
<dbReference type="GO" id="GO:0004930">
    <property type="term" value="F:G protein-coupled receptor activity"/>
    <property type="evidence" value="ECO:0007669"/>
    <property type="project" value="UniProtKB-KW"/>
</dbReference>
<dbReference type="GO" id="GO:0042277">
    <property type="term" value="F:peptide binding"/>
    <property type="evidence" value="ECO:0007669"/>
    <property type="project" value="TreeGrafter"/>
</dbReference>
<feature type="compositionally biased region" description="Polar residues" evidence="9">
    <location>
        <begin position="288"/>
        <end position="302"/>
    </location>
</feature>
<keyword evidence="13" id="KW-1185">Reference proteome</keyword>
<evidence type="ECO:0000256" key="10">
    <source>
        <dbReference type="SAM" id="Phobius"/>
    </source>
</evidence>
<dbReference type="GO" id="GO:0005886">
    <property type="term" value="C:plasma membrane"/>
    <property type="evidence" value="ECO:0007669"/>
    <property type="project" value="UniProtKB-SubCell"/>
</dbReference>
<keyword evidence="3" id="KW-1003">Cell membrane</keyword>
<comment type="caution">
    <text evidence="12">The sequence shown here is derived from an EMBL/GenBank/DDBJ whole genome shotgun (WGS) entry which is preliminary data.</text>
</comment>
<comment type="similarity">
    <text evidence="2 8">Belongs to the G-protein coupled receptor 1 family.</text>
</comment>
<dbReference type="InterPro" id="IPR017452">
    <property type="entry name" value="GPCR_Rhodpsn_7TM"/>
</dbReference>
<evidence type="ECO:0000313" key="12">
    <source>
        <dbReference type="EMBL" id="GFT20755.1"/>
    </source>
</evidence>
<evidence type="ECO:0000256" key="3">
    <source>
        <dbReference type="ARBA" id="ARBA00022475"/>
    </source>
</evidence>
<evidence type="ECO:0000256" key="4">
    <source>
        <dbReference type="ARBA" id="ARBA00022692"/>
    </source>
</evidence>
<evidence type="ECO:0000256" key="7">
    <source>
        <dbReference type="ARBA" id="ARBA00023170"/>
    </source>
</evidence>
<feature type="transmembrane region" description="Helical" evidence="10">
    <location>
        <begin position="136"/>
        <end position="162"/>
    </location>
</feature>
<organism evidence="12 13">
    <name type="scientific">Nephila pilipes</name>
    <name type="common">Giant wood spider</name>
    <name type="synonym">Nephila maculata</name>
    <dbReference type="NCBI Taxonomy" id="299642"/>
    <lineage>
        <taxon>Eukaryota</taxon>
        <taxon>Metazoa</taxon>
        <taxon>Ecdysozoa</taxon>
        <taxon>Arthropoda</taxon>
        <taxon>Chelicerata</taxon>
        <taxon>Arachnida</taxon>
        <taxon>Araneae</taxon>
        <taxon>Araneomorphae</taxon>
        <taxon>Entelegynae</taxon>
        <taxon>Araneoidea</taxon>
        <taxon>Nephilidae</taxon>
        <taxon>Nephila</taxon>
    </lineage>
</organism>
<keyword evidence="8" id="KW-0807">Transducer</keyword>
<feature type="transmembrane region" description="Helical" evidence="10">
    <location>
        <begin position="189"/>
        <end position="208"/>
    </location>
</feature>
<evidence type="ECO:0000313" key="13">
    <source>
        <dbReference type="Proteomes" id="UP000887013"/>
    </source>
</evidence>
<dbReference type="PANTHER" id="PTHR24241:SF76">
    <property type="entry name" value="NEUROPEPTIDE SIFAMIDE RECEPTOR"/>
    <property type="match status" value="1"/>
</dbReference>
<dbReference type="AlphaFoldDB" id="A0A8X6NLJ0"/>
<feature type="transmembrane region" description="Helical" evidence="10">
    <location>
        <begin position="228"/>
        <end position="255"/>
    </location>
</feature>
<keyword evidence="6 10" id="KW-0472">Membrane</keyword>
<dbReference type="PRINTS" id="PR00237">
    <property type="entry name" value="GPCRRHODOPSN"/>
</dbReference>
<evidence type="ECO:0000256" key="8">
    <source>
        <dbReference type="RuleBase" id="RU000688"/>
    </source>
</evidence>
<dbReference type="EMBL" id="BMAW01059334">
    <property type="protein sequence ID" value="GFT20755.1"/>
    <property type="molecule type" value="Genomic_DNA"/>
</dbReference>
<protein>
    <submittedName>
        <fullName evidence="12">Neuropeptide SIFamide receptor</fullName>
    </submittedName>
</protein>
<name>A0A8X6NLJ0_NEPPI</name>
<evidence type="ECO:0000256" key="1">
    <source>
        <dbReference type="ARBA" id="ARBA00004651"/>
    </source>
</evidence>
<dbReference type="PROSITE" id="PS00237">
    <property type="entry name" value="G_PROTEIN_RECEP_F1_1"/>
    <property type="match status" value="1"/>
</dbReference>
<accession>A0A8X6NLJ0</accession>
<dbReference type="GO" id="GO:0032870">
    <property type="term" value="P:cellular response to hormone stimulus"/>
    <property type="evidence" value="ECO:0007669"/>
    <property type="project" value="TreeGrafter"/>
</dbReference>
<dbReference type="Gene3D" id="1.20.1070.10">
    <property type="entry name" value="Rhodopsin 7-helix transmembrane proteins"/>
    <property type="match status" value="1"/>
</dbReference>
<keyword evidence="8" id="KW-0297">G-protein coupled receptor</keyword>
<keyword evidence="4 8" id="KW-0812">Transmembrane</keyword>
<feature type="region of interest" description="Disordered" evidence="9">
    <location>
        <begin position="288"/>
        <end position="310"/>
    </location>
</feature>
<evidence type="ECO:0000256" key="5">
    <source>
        <dbReference type="ARBA" id="ARBA00022989"/>
    </source>
</evidence>
<dbReference type="Proteomes" id="UP000887013">
    <property type="component" value="Unassembled WGS sequence"/>
</dbReference>
<reference evidence="12" key="1">
    <citation type="submission" date="2020-08" db="EMBL/GenBank/DDBJ databases">
        <title>Multicomponent nature underlies the extraordinary mechanical properties of spider dragline silk.</title>
        <authorList>
            <person name="Kono N."/>
            <person name="Nakamura H."/>
            <person name="Mori M."/>
            <person name="Yoshida Y."/>
            <person name="Ohtoshi R."/>
            <person name="Malay A.D."/>
            <person name="Moran D.A.P."/>
            <person name="Tomita M."/>
            <person name="Numata K."/>
            <person name="Arakawa K."/>
        </authorList>
    </citation>
    <scope>NUCLEOTIDE SEQUENCE</scope>
</reference>
<dbReference type="SUPFAM" id="SSF81321">
    <property type="entry name" value="Family A G protein-coupled receptor-like"/>
    <property type="match status" value="1"/>
</dbReference>
<gene>
    <name evidence="12" type="primary">SIFaR</name>
    <name evidence="12" type="ORF">NPIL_146591</name>
</gene>
<evidence type="ECO:0000256" key="9">
    <source>
        <dbReference type="SAM" id="MobiDB-lite"/>
    </source>
</evidence>
<proteinExistence type="inferred from homology"/>
<keyword evidence="7 8" id="KW-0675">Receptor</keyword>
<dbReference type="OrthoDB" id="5975505at2759"/>